<dbReference type="AlphaFoldDB" id="A0A7S1WSH4"/>
<gene>
    <name evidence="2" type="ORF">ACAT0790_LOCUS61593</name>
</gene>
<evidence type="ECO:0000256" key="1">
    <source>
        <dbReference type="SAM" id="SignalP"/>
    </source>
</evidence>
<proteinExistence type="predicted"/>
<keyword evidence="1" id="KW-0732">Signal</keyword>
<reference evidence="2" key="1">
    <citation type="submission" date="2021-01" db="EMBL/GenBank/DDBJ databases">
        <authorList>
            <person name="Corre E."/>
            <person name="Pelletier E."/>
            <person name="Niang G."/>
            <person name="Scheremetjew M."/>
            <person name="Finn R."/>
            <person name="Kale V."/>
            <person name="Holt S."/>
            <person name="Cochrane G."/>
            <person name="Meng A."/>
            <person name="Brown T."/>
            <person name="Cohen L."/>
        </authorList>
    </citation>
    <scope>NUCLEOTIDE SEQUENCE</scope>
    <source>
        <strain evidence="2">OF101</strain>
    </source>
</reference>
<protein>
    <recommendedName>
        <fullName evidence="3">SGNH domain-containing protein</fullName>
    </recommendedName>
</protein>
<sequence>MTLLAAIAWWALAKPADGLLFHGPGGMYSNLSCPFEWSKYSCVHMGGNFQKQAELGAEYFGTHSGEIQDAFGSMPPPDSRTVMIGDSTLRQLFISIACLSSPFLAESRVDWAEDHWPCHGSDNCISHGVQSGFNVGSLRYTNGHELHYLPHSGTLHLGEGAIFARMRRELAVFGGATLGPNTALRSQCGGRLSARDTVVAGVGIHDELVESTINDLSALGEAMRSLPDQPRLLLVASLTQHFDTEDGTWRGPKASSACVPAEAQNPREVREAARLQPGKNIDEVISWGDAGLGAHHIGNGDCSHYCMPGVPDTVAARLFRRLRGI</sequence>
<feature type="chain" id="PRO_5031175327" description="SGNH domain-containing protein" evidence="1">
    <location>
        <begin position="19"/>
        <end position="325"/>
    </location>
</feature>
<feature type="signal peptide" evidence="1">
    <location>
        <begin position="1"/>
        <end position="18"/>
    </location>
</feature>
<evidence type="ECO:0000313" key="2">
    <source>
        <dbReference type="EMBL" id="CAD9184819.1"/>
    </source>
</evidence>
<organism evidence="2">
    <name type="scientific">Alexandrium catenella</name>
    <name type="common">Red tide dinoflagellate</name>
    <name type="synonym">Gonyaulax catenella</name>
    <dbReference type="NCBI Taxonomy" id="2925"/>
    <lineage>
        <taxon>Eukaryota</taxon>
        <taxon>Sar</taxon>
        <taxon>Alveolata</taxon>
        <taxon>Dinophyceae</taxon>
        <taxon>Gonyaulacales</taxon>
        <taxon>Pyrocystaceae</taxon>
        <taxon>Alexandrium</taxon>
    </lineage>
</organism>
<name>A0A7S1WSH4_ALECA</name>
<dbReference type="EMBL" id="HBGE01103384">
    <property type="protein sequence ID" value="CAD9184819.1"/>
    <property type="molecule type" value="Transcribed_RNA"/>
</dbReference>
<evidence type="ECO:0008006" key="3">
    <source>
        <dbReference type="Google" id="ProtNLM"/>
    </source>
</evidence>
<accession>A0A7S1WSH4</accession>